<dbReference type="Proteomes" id="UP000050969">
    <property type="component" value="Unassembled WGS sequence"/>
</dbReference>
<dbReference type="CDD" id="cd02440">
    <property type="entry name" value="AdoMet_MTases"/>
    <property type="match status" value="1"/>
</dbReference>
<accession>A0A0R2MQP9</accession>
<dbReference type="OrthoDB" id="9791837at2"/>
<dbReference type="AlphaFoldDB" id="A0A0R2MQP9"/>
<feature type="domain" description="Methyltransferase type 11" evidence="1">
    <location>
        <begin position="45"/>
        <end position="139"/>
    </location>
</feature>
<dbReference type="PATRIC" id="fig|1293598.4.peg.2228"/>
<dbReference type="PANTHER" id="PTHR43861:SF1">
    <property type="entry name" value="TRANS-ACONITATE 2-METHYLTRANSFERASE"/>
    <property type="match status" value="1"/>
</dbReference>
<sequence>MNPYDDPTFFDQYAHMRRSEEGLKGAGEWPALEAMLPDLTDKKILDLGAGYGWHAKYFVDHGAASVVAVDLSEKMIATAKEKNGDPRITYMVGDISQVDFDVDQFDMVFSSLAIHYLPSFAALVDHVRKFLLPDGIFLFSVEHPVFTASGDQDFVQSGERTVFPVDRYFDEGKRETEFLGSQVTKYHRSLTTYLHTLVTHQFVIADVVEPTPAAELRDLPEMANEWRRPMMLIIKSLNHK</sequence>
<gene>
    <name evidence="2" type="ORF">IV56_GL002134</name>
</gene>
<dbReference type="EMBL" id="JQCE01000058">
    <property type="protein sequence ID" value="KRO15943.1"/>
    <property type="molecule type" value="Genomic_DNA"/>
</dbReference>
<dbReference type="PANTHER" id="PTHR43861">
    <property type="entry name" value="TRANS-ACONITATE 2-METHYLTRANSFERASE-RELATED"/>
    <property type="match status" value="1"/>
</dbReference>
<evidence type="ECO:0000259" key="1">
    <source>
        <dbReference type="Pfam" id="PF08241"/>
    </source>
</evidence>
<protein>
    <recommendedName>
        <fullName evidence="1">Methyltransferase type 11 domain-containing protein</fullName>
    </recommendedName>
</protein>
<dbReference type="Pfam" id="PF08241">
    <property type="entry name" value="Methyltransf_11"/>
    <property type="match status" value="1"/>
</dbReference>
<comment type="caution">
    <text evidence="2">The sequence shown here is derived from an EMBL/GenBank/DDBJ whole genome shotgun (WGS) entry which is preliminary data.</text>
</comment>
<dbReference type="InterPro" id="IPR013216">
    <property type="entry name" value="Methyltransf_11"/>
</dbReference>
<evidence type="ECO:0000313" key="2">
    <source>
        <dbReference type="EMBL" id="KRO15943.1"/>
    </source>
</evidence>
<proteinExistence type="predicted"/>
<dbReference type="InterPro" id="IPR029063">
    <property type="entry name" value="SAM-dependent_MTases_sf"/>
</dbReference>
<name>A0A0R2MQP9_9LACO</name>
<keyword evidence="3" id="KW-1185">Reference proteome</keyword>
<dbReference type="STRING" id="1293598.IV56_GL002134"/>
<organism evidence="2 3">
    <name type="scientific">Lacticaseibacillus saniviri JCM 17471 = DSM 24301</name>
    <dbReference type="NCBI Taxonomy" id="1293598"/>
    <lineage>
        <taxon>Bacteria</taxon>
        <taxon>Bacillati</taxon>
        <taxon>Bacillota</taxon>
        <taxon>Bacilli</taxon>
        <taxon>Lactobacillales</taxon>
        <taxon>Lactobacillaceae</taxon>
        <taxon>Lacticaseibacillus</taxon>
    </lineage>
</organism>
<dbReference type="RefSeq" id="WP_054777792.1">
    <property type="nucleotide sequence ID" value="NZ_BBBX01000020.1"/>
</dbReference>
<dbReference type="Gene3D" id="3.40.50.150">
    <property type="entry name" value="Vaccinia Virus protein VP39"/>
    <property type="match status" value="1"/>
</dbReference>
<dbReference type="GO" id="GO:0008757">
    <property type="term" value="F:S-adenosylmethionine-dependent methyltransferase activity"/>
    <property type="evidence" value="ECO:0007669"/>
    <property type="project" value="InterPro"/>
</dbReference>
<dbReference type="SUPFAM" id="SSF53335">
    <property type="entry name" value="S-adenosyl-L-methionine-dependent methyltransferases"/>
    <property type="match status" value="1"/>
</dbReference>
<evidence type="ECO:0000313" key="3">
    <source>
        <dbReference type="Proteomes" id="UP000050969"/>
    </source>
</evidence>
<reference evidence="2 3" key="1">
    <citation type="journal article" date="2015" name="Genome Announc.">
        <title>Expanding the biotechnology potential of lactobacilli through comparative genomics of 213 strains and associated genera.</title>
        <authorList>
            <person name="Sun Z."/>
            <person name="Harris H.M."/>
            <person name="McCann A."/>
            <person name="Guo C."/>
            <person name="Argimon S."/>
            <person name="Zhang W."/>
            <person name="Yang X."/>
            <person name="Jeffery I.B."/>
            <person name="Cooney J.C."/>
            <person name="Kagawa T.F."/>
            <person name="Liu W."/>
            <person name="Song Y."/>
            <person name="Salvetti E."/>
            <person name="Wrobel A."/>
            <person name="Rasinkangas P."/>
            <person name="Parkhill J."/>
            <person name="Rea M.C."/>
            <person name="O'Sullivan O."/>
            <person name="Ritari J."/>
            <person name="Douillard F.P."/>
            <person name="Paul Ross R."/>
            <person name="Yang R."/>
            <person name="Briner A.E."/>
            <person name="Felis G.E."/>
            <person name="de Vos W.M."/>
            <person name="Barrangou R."/>
            <person name="Klaenhammer T.R."/>
            <person name="Caufield P.W."/>
            <person name="Cui Y."/>
            <person name="Zhang H."/>
            <person name="O'Toole P.W."/>
        </authorList>
    </citation>
    <scope>NUCLEOTIDE SEQUENCE [LARGE SCALE GENOMIC DNA]</scope>
    <source>
        <strain evidence="2 3">DSM 24301</strain>
    </source>
</reference>